<protein>
    <submittedName>
        <fullName evidence="8">E3 ubiquitin- ligase At1g63170</fullName>
    </submittedName>
</protein>
<dbReference type="InterPro" id="IPR001841">
    <property type="entry name" value="Znf_RING"/>
</dbReference>
<dbReference type="SUPFAM" id="SSF57850">
    <property type="entry name" value="RING/U-box"/>
    <property type="match status" value="1"/>
</dbReference>
<proteinExistence type="predicted"/>
<feature type="transmembrane region" description="Helical" evidence="6">
    <location>
        <begin position="408"/>
        <end position="426"/>
    </location>
</feature>
<dbReference type="InterPro" id="IPR013083">
    <property type="entry name" value="Znf_RING/FYVE/PHD"/>
</dbReference>
<dbReference type="InterPro" id="IPR011016">
    <property type="entry name" value="Znf_RING-CH"/>
</dbReference>
<organism evidence="8 9">
    <name type="scientific">Olea europaea subsp. europaea</name>
    <dbReference type="NCBI Taxonomy" id="158383"/>
    <lineage>
        <taxon>Eukaryota</taxon>
        <taxon>Viridiplantae</taxon>
        <taxon>Streptophyta</taxon>
        <taxon>Embryophyta</taxon>
        <taxon>Tracheophyta</taxon>
        <taxon>Spermatophyta</taxon>
        <taxon>Magnoliopsida</taxon>
        <taxon>eudicotyledons</taxon>
        <taxon>Gunneridae</taxon>
        <taxon>Pentapetalae</taxon>
        <taxon>asterids</taxon>
        <taxon>lamiids</taxon>
        <taxon>Lamiales</taxon>
        <taxon>Oleaceae</taxon>
        <taxon>Oleeae</taxon>
        <taxon>Olea</taxon>
    </lineage>
</organism>
<feature type="compositionally biased region" description="Polar residues" evidence="5">
    <location>
        <begin position="468"/>
        <end position="477"/>
    </location>
</feature>
<evidence type="ECO:0000256" key="1">
    <source>
        <dbReference type="ARBA" id="ARBA00022723"/>
    </source>
</evidence>
<evidence type="ECO:0000256" key="4">
    <source>
        <dbReference type="PROSITE-ProRule" id="PRU00175"/>
    </source>
</evidence>
<keyword evidence="6" id="KW-0812">Transmembrane</keyword>
<feature type="compositionally biased region" description="Polar residues" evidence="5">
    <location>
        <begin position="323"/>
        <end position="334"/>
    </location>
</feature>
<dbReference type="SMART" id="SM00184">
    <property type="entry name" value="RING"/>
    <property type="match status" value="1"/>
</dbReference>
<evidence type="ECO:0000256" key="3">
    <source>
        <dbReference type="ARBA" id="ARBA00022833"/>
    </source>
</evidence>
<evidence type="ECO:0000259" key="7">
    <source>
        <dbReference type="PROSITE" id="PS50089"/>
    </source>
</evidence>
<evidence type="ECO:0000256" key="6">
    <source>
        <dbReference type="SAM" id="Phobius"/>
    </source>
</evidence>
<keyword evidence="8" id="KW-0436">Ligase</keyword>
<dbReference type="EMBL" id="CACTIH010000293">
    <property type="protein sequence ID" value="CAA2958917.1"/>
    <property type="molecule type" value="Genomic_DNA"/>
</dbReference>
<feature type="region of interest" description="Disordered" evidence="5">
    <location>
        <begin position="437"/>
        <end position="477"/>
    </location>
</feature>
<feature type="transmembrane region" description="Helical" evidence="6">
    <location>
        <begin position="373"/>
        <end position="396"/>
    </location>
</feature>
<feature type="region of interest" description="Disordered" evidence="5">
    <location>
        <begin position="306"/>
        <end position="368"/>
    </location>
</feature>
<dbReference type="FunFam" id="3.30.40.10:FF:000348">
    <property type="entry name" value="E3 ubiquitin-protein ligase"/>
    <property type="match status" value="1"/>
</dbReference>
<feature type="transmembrane region" description="Helical" evidence="6">
    <location>
        <begin position="522"/>
        <end position="555"/>
    </location>
</feature>
<keyword evidence="3" id="KW-0862">Zinc</keyword>
<dbReference type="PANTHER" id="PTHR46225">
    <property type="entry name" value="C3H4 TYPE ZINC FINGER PROTEIN"/>
    <property type="match status" value="1"/>
</dbReference>
<feature type="region of interest" description="Disordered" evidence="5">
    <location>
        <begin position="91"/>
        <end position="135"/>
    </location>
</feature>
<name>A0A8S0PVB0_OLEEU</name>
<feature type="compositionally biased region" description="Polar residues" evidence="5">
    <location>
        <begin position="437"/>
        <end position="458"/>
    </location>
</feature>
<feature type="compositionally biased region" description="Polar residues" evidence="5">
    <location>
        <begin position="179"/>
        <end position="191"/>
    </location>
</feature>
<evidence type="ECO:0000256" key="2">
    <source>
        <dbReference type="ARBA" id="ARBA00022771"/>
    </source>
</evidence>
<keyword evidence="6" id="KW-0472">Membrane</keyword>
<dbReference type="Gene3D" id="2.30.30.100">
    <property type="match status" value="1"/>
</dbReference>
<feature type="compositionally biased region" description="Pro residues" evidence="5">
    <location>
        <begin position="213"/>
        <end position="223"/>
    </location>
</feature>
<feature type="compositionally biased region" description="Polar residues" evidence="5">
    <location>
        <begin position="306"/>
        <end position="315"/>
    </location>
</feature>
<dbReference type="PANTHER" id="PTHR46225:SF2">
    <property type="entry name" value="C3H4 TYPE ZINC FINGER PROTEIN"/>
    <property type="match status" value="1"/>
</dbReference>
<sequence length="687" mass="74014">MKLVRFLMKLNNETVSIELKNCTVVHGTITGVDTQPSVSPVAPPSATALPVISVVDPVTSTTPSAPAQAISPPITPFYDPMLDEILKRPQTQNSIADTVSRASYIPGPTPDRAQAPISTSSPPTQPSVPPIAPPSTTTLPVISVVDPVTSTTPSAPAQAISQPITPFYDPMLDEMLKRPQTQNSTADTVSKASYIPGPTPGRAQAPISTSSPPTQPSVPPVAPPSATTLPVISVVDPVTSTTPSAPSQAISPPITPFYDPMLDEMLKRPQTQNFSADTVSKASYIPGPTPDDHIHDEHVIEITGSDASSSTLSQDRTSHGIEQHQNGNQPSTSVRVPVYQPPLFSTNTSNSRNSSLAQRGNGRGRRRSPLNSGLWISVELVLTVSQIIAAIVVLSLSRHERPHAPLKTWVVGYASGCVAILPLLYWRFRYRNHGSEQDSTQHVQDSSQNNFSAGTSSRRISEGEDHQTTGTTSSGGPNVSPRLRALVEYFKMCLDCFFAVWFVVGKVWIFGGHSSSTDAPNLYRLCIVFLTFSCIGYAMPFILCATICCCLPCIISVLGFREDLAQNRGATQESINSLPTYKFKVKKNKNSNKESNSATDEAGIVAAGTENERVVSGEDAVCCICLAKYVNNDELRELPCSHFFHKECVDKWLKINASCPLCKAEVGETFLSSLTEATASLRQRTML</sequence>
<dbReference type="AlphaFoldDB" id="A0A8S0PVB0"/>
<accession>A0A8S0PVB0</accession>
<dbReference type="GO" id="GO:0016874">
    <property type="term" value="F:ligase activity"/>
    <property type="evidence" value="ECO:0007669"/>
    <property type="project" value="UniProtKB-KW"/>
</dbReference>
<feature type="compositionally biased region" description="Polar residues" evidence="5">
    <location>
        <begin position="91"/>
        <end position="101"/>
    </location>
</feature>
<dbReference type="PROSITE" id="PS50089">
    <property type="entry name" value="ZF_RING_2"/>
    <property type="match status" value="1"/>
</dbReference>
<dbReference type="Proteomes" id="UP000594638">
    <property type="component" value="Unassembled WGS sequence"/>
</dbReference>
<feature type="region of interest" description="Disordered" evidence="5">
    <location>
        <begin position="179"/>
        <end position="225"/>
    </location>
</feature>
<dbReference type="OrthoDB" id="9984778at2759"/>
<evidence type="ECO:0000256" key="5">
    <source>
        <dbReference type="SAM" id="MobiDB-lite"/>
    </source>
</evidence>
<reference evidence="8 9" key="1">
    <citation type="submission" date="2019-12" db="EMBL/GenBank/DDBJ databases">
        <authorList>
            <person name="Alioto T."/>
            <person name="Alioto T."/>
            <person name="Gomez Garrido J."/>
        </authorList>
    </citation>
    <scope>NUCLEOTIDE SEQUENCE [LARGE SCALE GENOMIC DNA]</scope>
</reference>
<feature type="compositionally biased region" description="Low complexity" evidence="5">
    <location>
        <begin position="203"/>
        <end position="212"/>
    </location>
</feature>
<evidence type="ECO:0000313" key="9">
    <source>
        <dbReference type="Proteomes" id="UP000594638"/>
    </source>
</evidence>
<keyword evidence="9" id="KW-1185">Reference proteome</keyword>
<comment type="caution">
    <text evidence="8">The sequence shown here is derived from an EMBL/GenBank/DDBJ whole genome shotgun (WGS) entry which is preliminary data.</text>
</comment>
<dbReference type="Gramene" id="OE9A014826T1">
    <property type="protein sequence ID" value="OE9A014826C1"/>
    <property type="gene ID" value="OE9A014826"/>
</dbReference>
<dbReference type="Gene3D" id="3.30.40.10">
    <property type="entry name" value="Zinc/RING finger domain, C3HC4 (zinc finger)"/>
    <property type="match status" value="1"/>
</dbReference>
<feature type="compositionally biased region" description="Pro residues" evidence="5">
    <location>
        <begin position="123"/>
        <end position="133"/>
    </location>
</feature>
<feature type="compositionally biased region" description="Low complexity" evidence="5">
    <location>
        <begin position="345"/>
        <end position="355"/>
    </location>
</feature>
<keyword evidence="6" id="KW-1133">Transmembrane helix</keyword>
<keyword evidence="1" id="KW-0479">Metal-binding</keyword>
<dbReference type="SMART" id="SM00744">
    <property type="entry name" value="RINGv"/>
    <property type="match status" value="1"/>
</dbReference>
<feature type="domain" description="RING-type" evidence="7">
    <location>
        <begin position="622"/>
        <end position="663"/>
    </location>
</feature>
<evidence type="ECO:0000313" key="8">
    <source>
        <dbReference type="EMBL" id="CAA2958917.1"/>
    </source>
</evidence>
<dbReference type="Pfam" id="PF13639">
    <property type="entry name" value="zf-RING_2"/>
    <property type="match status" value="1"/>
</dbReference>
<dbReference type="GO" id="GO:0008270">
    <property type="term" value="F:zinc ion binding"/>
    <property type="evidence" value="ECO:0007669"/>
    <property type="project" value="UniProtKB-KW"/>
</dbReference>
<keyword evidence="2 4" id="KW-0863">Zinc-finger</keyword>
<feature type="transmembrane region" description="Helical" evidence="6">
    <location>
        <begin position="492"/>
        <end position="510"/>
    </location>
</feature>
<gene>
    <name evidence="8" type="ORF">OLEA9_A014826</name>
</gene>